<keyword evidence="2" id="KW-1185">Reference proteome</keyword>
<reference evidence="1 2" key="1">
    <citation type="submission" date="2020-04" db="EMBL/GenBank/DDBJ databases">
        <authorList>
            <person name="Yoon J."/>
        </authorList>
    </citation>
    <scope>NUCLEOTIDE SEQUENCE [LARGE SCALE GENOMIC DNA]</scope>
    <source>
        <strain evidence="1 2">KMU-115</strain>
    </source>
</reference>
<evidence type="ECO:0000313" key="2">
    <source>
        <dbReference type="Proteomes" id="UP000526408"/>
    </source>
</evidence>
<dbReference type="AlphaFoldDB" id="A0A7X6H0Y2"/>
<dbReference type="Pfam" id="PF07310">
    <property type="entry name" value="PAS_5"/>
    <property type="match status" value="1"/>
</dbReference>
<dbReference type="RefSeq" id="WP_168624403.1">
    <property type="nucleotide sequence ID" value="NZ_JAAZQQ010000006.1"/>
</dbReference>
<sequence length="174" mass="17990">MDRARIDEAGGAALPPGLAAVLGHWRGLCRGRAVPARADLDPEALAPWLPDLGIVARDAGGRLRFRLGGRRLARLLGGEARGMPLRVLVAPEDRARLEALANAALDTPRVVTLRLATPAGRGALALMPLADGQGMVTRLLLCLDGLPATGDTARHPAAPPKAAPALRVIAGGRA</sequence>
<dbReference type="Proteomes" id="UP000526408">
    <property type="component" value="Unassembled WGS sequence"/>
</dbReference>
<dbReference type="EMBL" id="JAAZQQ010000006">
    <property type="protein sequence ID" value="NKX46011.1"/>
    <property type="molecule type" value="Genomic_DNA"/>
</dbReference>
<evidence type="ECO:0000313" key="1">
    <source>
        <dbReference type="EMBL" id="NKX46011.1"/>
    </source>
</evidence>
<comment type="caution">
    <text evidence="1">The sequence shown here is derived from an EMBL/GenBank/DDBJ whole genome shotgun (WGS) entry which is preliminary data.</text>
</comment>
<organism evidence="1 2">
    <name type="scientific">Roseicyclus persicicus</name>
    <dbReference type="NCBI Taxonomy" id="2650661"/>
    <lineage>
        <taxon>Bacteria</taxon>
        <taxon>Pseudomonadati</taxon>
        <taxon>Pseudomonadota</taxon>
        <taxon>Alphaproteobacteria</taxon>
        <taxon>Rhodobacterales</taxon>
        <taxon>Roseobacteraceae</taxon>
        <taxon>Roseicyclus</taxon>
    </lineage>
</organism>
<name>A0A7X6H0Y2_9RHOB</name>
<accession>A0A7X6H0Y2</accession>
<gene>
    <name evidence="1" type="ORF">HCU73_15555</name>
</gene>
<proteinExistence type="predicted"/>
<protein>
    <submittedName>
        <fullName evidence="1">PAS domain-containing protein</fullName>
    </submittedName>
</protein>
<dbReference type="InterPro" id="IPR009922">
    <property type="entry name" value="DUF1457"/>
</dbReference>